<dbReference type="SUPFAM" id="SSF111369">
    <property type="entry name" value="HlyD-like secretion proteins"/>
    <property type="match status" value="1"/>
</dbReference>
<dbReference type="NCBIfam" id="TIGR01730">
    <property type="entry name" value="RND_mfp"/>
    <property type="match status" value="1"/>
</dbReference>
<evidence type="ECO:0000256" key="1">
    <source>
        <dbReference type="ARBA" id="ARBA00009477"/>
    </source>
</evidence>
<dbReference type="GO" id="GO:0030313">
    <property type="term" value="C:cell envelope"/>
    <property type="evidence" value="ECO:0007669"/>
    <property type="project" value="UniProtKB-SubCell"/>
</dbReference>
<sequence length="371" mass="40403">MKILSNQNWKSISTLSLLAIVVLSSCGGNEAPPQSAPIETQFLQLKTSNEDQVSYYPGSMEGEVNVDIKPQVSGYIQEVYVQEGSFVKKGQPLFKIKSEVFEAQVANSDATYKAAIANLANAKNEVDKIEPLVESKVVTDVQLVTAKAAYDAAKAQVAQAKASLHSSVLNKNFSLITAPVSGFVGRITNKIGTLVTLSDSNPLTTLSKIDQIFVYFSLPEKDYLILQKEQGKEFQKINLELADGSIYQIAGRLESANGNINSTTGTMTMKAIFSNPNHLLRSGGTGKVILHQQLNTVIALPKYCVKDIQDQLFVFALKDSNKIAMQPIHSFGSNDSCYFVNNGVNNGDKIATNRIDALYDGEVVKPIIKNK</sequence>
<dbReference type="PROSITE" id="PS51257">
    <property type="entry name" value="PROKAR_LIPOPROTEIN"/>
    <property type="match status" value="1"/>
</dbReference>
<dbReference type="EMBL" id="QFOI01000266">
    <property type="protein sequence ID" value="PZP45369.1"/>
    <property type="molecule type" value="Genomic_DNA"/>
</dbReference>
<organism evidence="5 6">
    <name type="scientific">Pseudopedobacter saltans</name>
    <dbReference type="NCBI Taxonomy" id="151895"/>
    <lineage>
        <taxon>Bacteria</taxon>
        <taxon>Pseudomonadati</taxon>
        <taxon>Bacteroidota</taxon>
        <taxon>Sphingobacteriia</taxon>
        <taxon>Sphingobacteriales</taxon>
        <taxon>Sphingobacteriaceae</taxon>
        <taxon>Pseudopedobacter</taxon>
    </lineage>
</organism>
<dbReference type="GO" id="GO:0046677">
    <property type="term" value="P:response to antibiotic"/>
    <property type="evidence" value="ECO:0007669"/>
    <property type="project" value="TreeGrafter"/>
</dbReference>
<keyword evidence="2" id="KW-0175">Coiled coil</keyword>
<dbReference type="InterPro" id="IPR006143">
    <property type="entry name" value="RND_pump_MFP"/>
</dbReference>
<dbReference type="AlphaFoldDB" id="A0A2W5GTV6"/>
<evidence type="ECO:0000313" key="5">
    <source>
        <dbReference type="EMBL" id="PZP45369.1"/>
    </source>
</evidence>
<dbReference type="Gene3D" id="2.40.420.20">
    <property type="match status" value="1"/>
</dbReference>
<evidence type="ECO:0000313" key="6">
    <source>
        <dbReference type="Proteomes" id="UP000249645"/>
    </source>
</evidence>
<protein>
    <submittedName>
        <fullName evidence="5">Efflux RND transporter periplasmic adaptor subunit</fullName>
    </submittedName>
</protein>
<dbReference type="Pfam" id="PF25917">
    <property type="entry name" value="BSH_RND"/>
    <property type="match status" value="1"/>
</dbReference>
<gene>
    <name evidence="5" type="ORF">DI598_13295</name>
</gene>
<name>A0A2W5GTV6_9SPHI</name>
<comment type="similarity">
    <text evidence="1">Belongs to the membrane fusion protein (MFP) (TC 8.A.1) family.</text>
</comment>
<feature type="domain" description="Multidrug resistance protein MdtA-like barrel-sandwich hybrid" evidence="3">
    <location>
        <begin position="66"/>
        <end position="205"/>
    </location>
</feature>
<feature type="domain" description="Multidrug resistance protein MdtA-like beta-barrel" evidence="4">
    <location>
        <begin position="212"/>
        <end position="289"/>
    </location>
</feature>
<proteinExistence type="inferred from homology"/>
<dbReference type="PANTHER" id="PTHR30158:SF23">
    <property type="entry name" value="MULTIDRUG RESISTANCE PROTEIN MEXA"/>
    <property type="match status" value="1"/>
</dbReference>
<dbReference type="GO" id="GO:0005886">
    <property type="term" value="C:plasma membrane"/>
    <property type="evidence" value="ECO:0007669"/>
    <property type="project" value="TreeGrafter"/>
</dbReference>
<dbReference type="InterPro" id="IPR058626">
    <property type="entry name" value="MdtA-like_b-barrel"/>
</dbReference>
<evidence type="ECO:0000259" key="4">
    <source>
        <dbReference type="Pfam" id="PF25944"/>
    </source>
</evidence>
<dbReference type="InterPro" id="IPR058625">
    <property type="entry name" value="MdtA-like_BSH"/>
</dbReference>
<comment type="caution">
    <text evidence="5">The sequence shown here is derived from an EMBL/GenBank/DDBJ whole genome shotgun (WGS) entry which is preliminary data.</text>
</comment>
<dbReference type="Gene3D" id="2.40.30.170">
    <property type="match status" value="1"/>
</dbReference>
<dbReference type="Gene3D" id="2.40.50.100">
    <property type="match status" value="1"/>
</dbReference>
<dbReference type="Proteomes" id="UP000249645">
    <property type="component" value="Unassembled WGS sequence"/>
</dbReference>
<reference evidence="5 6" key="1">
    <citation type="submission" date="2017-11" db="EMBL/GenBank/DDBJ databases">
        <title>Infants hospitalized years apart are colonized by the same room-sourced microbial strains.</title>
        <authorList>
            <person name="Brooks B."/>
            <person name="Olm M.R."/>
            <person name="Firek B.A."/>
            <person name="Baker R."/>
            <person name="Thomas B.C."/>
            <person name="Morowitz M.J."/>
            <person name="Banfield J.F."/>
        </authorList>
    </citation>
    <scope>NUCLEOTIDE SEQUENCE [LARGE SCALE GENOMIC DNA]</scope>
    <source>
        <strain evidence="5">S2_009_000_R2_76</strain>
    </source>
</reference>
<evidence type="ECO:0000259" key="3">
    <source>
        <dbReference type="Pfam" id="PF25917"/>
    </source>
</evidence>
<feature type="coiled-coil region" evidence="2">
    <location>
        <begin position="105"/>
        <end position="163"/>
    </location>
</feature>
<dbReference type="PANTHER" id="PTHR30158">
    <property type="entry name" value="ACRA/E-RELATED COMPONENT OF DRUG EFFLUX TRANSPORTER"/>
    <property type="match status" value="1"/>
</dbReference>
<evidence type="ECO:0000256" key="2">
    <source>
        <dbReference type="SAM" id="Coils"/>
    </source>
</evidence>
<dbReference type="Gene3D" id="1.10.287.470">
    <property type="entry name" value="Helix hairpin bin"/>
    <property type="match status" value="1"/>
</dbReference>
<dbReference type="Pfam" id="PF25944">
    <property type="entry name" value="Beta-barrel_RND"/>
    <property type="match status" value="1"/>
</dbReference>
<dbReference type="GO" id="GO:0022857">
    <property type="term" value="F:transmembrane transporter activity"/>
    <property type="evidence" value="ECO:0007669"/>
    <property type="project" value="InterPro"/>
</dbReference>
<accession>A0A2W5GTV6</accession>